<protein>
    <recommendedName>
        <fullName evidence="1">GTPase-associated system helical domain-containing protein</fullName>
    </recommendedName>
</protein>
<dbReference type="Pfam" id="PF19994">
    <property type="entry name" value="GASH"/>
    <property type="match status" value="1"/>
</dbReference>
<dbReference type="AlphaFoldDB" id="A0A450SBE8"/>
<name>A0A450SBE8_9GAMM</name>
<sequence length="358" mass="39602">MHQDFARWYSAVQMGDNKARREARWNGVLEIIKKAERTDVEALIRLAFVTKQTPSSDAVQKFRQAFRDADETLEMQGNDRELQVLAGACLALLMEEGEDIGAQAALAVTTTNLAGARTADLPADLGVLAEDAISQIAETDRNRPNLWTESSGSKPSVNVGKAVKTIEGGSDWENIIKAISLIGDAANEAFSMMSQQYAKTTQSLDTYLRIQDEELQMLWWLTGQRSWDYDRAFDAVPTDARPLVFAKELSDSTQFLPGPPSIKALLSRAGLKERKKITIAAAVNAADPAWLKEVIDSMTPSPVSTPIHFAIQRQLETDGDDAWVANWAAVTGVKAEFALPALTLSTLFYRERLLLRWE</sequence>
<evidence type="ECO:0000259" key="1">
    <source>
        <dbReference type="Pfam" id="PF19994"/>
    </source>
</evidence>
<reference evidence="2" key="1">
    <citation type="submission" date="2019-02" db="EMBL/GenBank/DDBJ databases">
        <authorList>
            <person name="Gruber-Vodicka R. H."/>
            <person name="Seah K. B. B."/>
        </authorList>
    </citation>
    <scope>NUCLEOTIDE SEQUENCE</scope>
    <source>
        <strain evidence="2">BECK_DK161</strain>
    </source>
</reference>
<organism evidence="2">
    <name type="scientific">Candidatus Kentrum sp. DK</name>
    <dbReference type="NCBI Taxonomy" id="2126562"/>
    <lineage>
        <taxon>Bacteria</taxon>
        <taxon>Pseudomonadati</taxon>
        <taxon>Pseudomonadota</taxon>
        <taxon>Gammaproteobacteria</taxon>
        <taxon>Candidatus Kentrum</taxon>
    </lineage>
</organism>
<gene>
    <name evidence="2" type="ORF">BECKDK2373C_GA0170839_102627</name>
</gene>
<feature type="domain" description="GTPase-associated system helical" evidence="1">
    <location>
        <begin position="3"/>
        <end position="356"/>
    </location>
</feature>
<proteinExistence type="predicted"/>
<dbReference type="EMBL" id="CAADEY010000026">
    <property type="protein sequence ID" value="VFJ49547.1"/>
    <property type="molecule type" value="Genomic_DNA"/>
</dbReference>
<dbReference type="InterPro" id="IPR045523">
    <property type="entry name" value="GASH"/>
</dbReference>
<accession>A0A450SBE8</accession>
<evidence type="ECO:0000313" key="2">
    <source>
        <dbReference type="EMBL" id="VFJ49547.1"/>
    </source>
</evidence>